<dbReference type="Proteomes" id="UP000199529">
    <property type="component" value="Unassembled WGS sequence"/>
</dbReference>
<evidence type="ECO:0000313" key="1">
    <source>
        <dbReference type="EMBL" id="SDW66081.1"/>
    </source>
</evidence>
<accession>A0A1H2VCK2</accession>
<proteinExistence type="predicted"/>
<protein>
    <submittedName>
        <fullName evidence="1">Uncharacterized protein</fullName>
    </submittedName>
</protein>
<gene>
    <name evidence="1" type="ORF">SAMN05216215_1004275</name>
</gene>
<dbReference type="STRING" id="418495.SAMN05216215_1004275"/>
<dbReference type="EMBL" id="FNOK01000004">
    <property type="protein sequence ID" value="SDW66081.1"/>
    <property type="molecule type" value="Genomic_DNA"/>
</dbReference>
<dbReference type="AlphaFoldDB" id="A0A1H2VCK2"/>
<sequence>MQQLQHAARALGWDGQLIPDVEVLGARFAAVARIRRDVHEWRSLHGWGPELNPAWFRSWSEPCTHDQVPVAAVDLLGLLVPVSRARHALRACGTLLTLAPCAVVLPQGSKYKPLRMLELDYYGVGVVNAGFEGPAELVVTPEDRTAEFGSSMFGRWLLEVLYSRLLELPQLTENA</sequence>
<evidence type="ECO:0000313" key="2">
    <source>
        <dbReference type="Proteomes" id="UP000199529"/>
    </source>
</evidence>
<organism evidence="1 2">
    <name type="scientific">Saccharopolyspora shandongensis</name>
    <dbReference type="NCBI Taxonomy" id="418495"/>
    <lineage>
        <taxon>Bacteria</taxon>
        <taxon>Bacillati</taxon>
        <taxon>Actinomycetota</taxon>
        <taxon>Actinomycetes</taxon>
        <taxon>Pseudonocardiales</taxon>
        <taxon>Pseudonocardiaceae</taxon>
        <taxon>Saccharopolyspora</taxon>
    </lineage>
</organism>
<name>A0A1H2VCK2_9PSEU</name>
<reference evidence="2" key="1">
    <citation type="submission" date="2016-10" db="EMBL/GenBank/DDBJ databases">
        <authorList>
            <person name="Varghese N."/>
            <person name="Submissions S."/>
        </authorList>
    </citation>
    <scope>NUCLEOTIDE SEQUENCE [LARGE SCALE GENOMIC DNA]</scope>
    <source>
        <strain evidence="2">CGMCC 4.3530</strain>
    </source>
</reference>
<keyword evidence="2" id="KW-1185">Reference proteome</keyword>
<dbReference type="OrthoDB" id="5178556at2"/>
<dbReference type="RefSeq" id="WP_093262289.1">
    <property type="nucleotide sequence ID" value="NZ_FNOK01000004.1"/>
</dbReference>